<dbReference type="GO" id="GO:0004519">
    <property type="term" value="F:endonuclease activity"/>
    <property type="evidence" value="ECO:0007669"/>
    <property type="project" value="UniProtKB-KW"/>
</dbReference>
<dbReference type="GO" id="GO:0016787">
    <property type="term" value="F:hydrolase activity"/>
    <property type="evidence" value="ECO:0007669"/>
    <property type="project" value="UniProtKB-KW"/>
</dbReference>
<keyword evidence="3" id="KW-0540">Nuclease</keyword>
<evidence type="ECO:0000259" key="7">
    <source>
        <dbReference type="Pfam" id="PF17917"/>
    </source>
</evidence>
<organism evidence="8 9">
    <name type="scientific">Nicotiana sylvestris</name>
    <name type="common">Wood tobacco</name>
    <name type="synonym">South American tobacco</name>
    <dbReference type="NCBI Taxonomy" id="4096"/>
    <lineage>
        <taxon>Eukaryota</taxon>
        <taxon>Viridiplantae</taxon>
        <taxon>Streptophyta</taxon>
        <taxon>Embryophyta</taxon>
        <taxon>Tracheophyta</taxon>
        <taxon>Spermatophyta</taxon>
        <taxon>Magnoliopsida</taxon>
        <taxon>eudicotyledons</taxon>
        <taxon>Gunneridae</taxon>
        <taxon>Pentapetalae</taxon>
        <taxon>asterids</taxon>
        <taxon>lamiids</taxon>
        <taxon>Solanales</taxon>
        <taxon>Solanaceae</taxon>
        <taxon>Nicotianoideae</taxon>
        <taxon>Nicotianeae</taxon>
        <taxon>Nicotiana</taxon>
    </lineage>
</organism>
<dbReference type="InterPro" id="IPR041373">
    <property type="entry name" value="RT_RNaseH"/>
</dbReference>
<dbReference type="RefSeq" id="XP_009770107.1">
    <property type="nucleotide sequence ID" value="XM_009771805.1"/>
</dbReference>
<reference evidence="8" key="1">
    <citation type="journal article" date="2013" name="Genome Biol.">
        <title>Reference genomes and transcriptomes of Nicotiana sylvestris and Nicotiana tomentosiformis.</title>
        <authorList>
            <person name="Sierro N."/>
            <person name="Battey J.N."/>
            <person name="Ouadi S."/>
            <person name="Bovet L."/>
            <person name="Goepfert S."/>
            <person name="Bakaher N."/>
            <person name="Peitsch M.C."/>
            <person name="Ivanov N.V."/>
        </authorList>
    </citation>
    <scope>NUCLEOTIDE SEQUENCE [LARGE SCALE GENOMIC DNA]</scope>
</reference>
<keyword evidence="1" id="KW-0808">Transferase</keyword>
<sequence>MRQPNSTKVCSYVDLVTEVMVDGISAMINVDDSLEAVLLNHDVTEDEGRVDATLESGLGAKGEQDVSFGVLYKQTMNDAQVNYTVTEKELLAMEKFRPYLMGAKVIVHTDHTTLCYLMTKKDSKARLMR</sequence>
<dbReference type="Pfam" id="PF17917">
    <property type="entry name" value="RT_RNaseH"/>
    <property type="match status" value="1"/>
</dbReference>
<evidence type="ECO:0000256" key="1">
    <source>
        <dbReference type="ARBA" id="ARBA00022679"/>
    </source>
</evidence>
<dbReference type="eggNOG" id="KOG0017">
    <property type="taxonomic scope" value="Eukaryota"/>
</dbReference>
<dbReference type="AlphaFoldDB" id="A0A1U7VQB9"/>
<dbReference type="STRING" id="4096.A0A1U7VQB9"/>
<evidence type="ECO:0000313" key="9">
    <source>
        <dbReference type="RefSeq" id="XP_009770107.1"/>
    </source>
</evidence>
<keyword evidence="5" id="KW-0378">Hydrolase</keyword>
<accession>A0A1U7VQB9</accession>
<evidence type="ECO:0000313" key="8">
    <source>
        <dbReference type="Proteomes" id="UP000189701"/>
    </source>
</evidence>
<name>A0A1U7VQB9_NICSY</name>
<reference evidence="9" key="2">
    <citation type="submission" date="2025-08" db="UniProtKB">
        <authorList>
            <consortium name="RefSeq"/>
        </authorList>
    </citation>
    <scope>IDENTIFICATION</scope>
    <source>
        <tissue evidence="9">Leaf</tissue>
    </source>
</reference>
<dbReference type="OrthoDB" id="1717786at2759"/>
<keyword evidence="2" id="KW-0548">Nucleotidyltransferase</keyword>
<evidence type="ECO:0000256" key="2">
    <source>
        <dbReference type="ARBA" id="ARBA00022695"/>
    </source>
</evidence>
<keyword evidence="6" id="KW-0695">RNA-directed DNA polymerase</keyword>
<protein>
    <submittedName>
        <fullName evidence="9">Uncharacterized protein LOC104220843</fullName>
    </submittedName>
</protein>
<keyword evidence="4" id="KW-0255">Endonuclease</keyword>
<dbReference type="InterPro" id="IPR043502">
    <property type="entry name" value="DNA/RNA_pol_sf"/>
</dbReference>
<gene>
    <name evidence="9" type="primary">LOC104220843</name>
</gene>
<evidence type="ECO:0000256" key="6">
    <source>
        <dbReference type="ARBA" id="ARBA00022918"/>
    </source>
</evidence>
<evidence type="ECO:0000256" key="4">
    <source>
        <dbReference type="ARBA" id="ARBA00022759"/>
    </source>
</evidence>
<evidence type="ECO:0000256" key="5">
    <source>
        <dbReference type="ARBA" id="ARBA00022801"/>
    </source>
</evidence>
<dbReference type="Proteomes" id="UP000189701">
    <property type="component" value="Unplaced"/>
</dbReference>
<feature type="domain" description="Reverse transcriptase RNase H-like" evidence="7">
    <location>
        <begin position="72"/>
        <end position="129"/>
    </location>
</feature>
<dbReference type="SUPFAM" id="SSF56672">
    <property type="entry name" value="DNA/RNA polymerases"/>
    <property type="match status" value="1"/>
</dbReference>
<proteinExistence type="predicted"/>
<dbReference type="GO" id="GO:0003964">
    <property type="term" value="F:RNA-directed DNA polymerase activity"/>
    <property type="evidence" value="ECO:0007669"/>
    <property type="project" value="UniProtKB-KW"/>
</dbReference>
<evidence type="ECO:0000256" key="3">
    <source>
        <dbReference type="ARBA" id="ARBA00022722"/>
    </source>
</evidence>
<keyword evidence="8" id="KW-1185">Reference proteome</keyword>